<protein>
    <submittedName>
        <fullName evidence="1">Uncharacterized protein</fullName>
    </submittedName>
</protein>
<dbReference type="OrthoDB" id="5842at2157"/>
<name>K0IBZ5_NITGG</name>
<dbReference type="BioCyc" id="CNIT1237085:G1324-1907-MONOMER"/>
<dbReference type="EMBL" id="CP002408">
    <property type="protein sequence ID" value="AFU58841.1"/>
    <property type="molecule type" value="Genomic_DNA"/>
</dbReference>
<dbReference type="RefSeq" id="WP_015019378.1">
    <property type="nucleotide sequence ID" value="NC_018719.1"/>
</dbReference>
<accession>K0IBZ5</accession>
<evidence type="ECO:0000313" key="1">
    <source>
        <dbReference type="EMBL" id="AFU58841.1"/>
    </source>
</evidence>
<sequence length="57" mass="6459">MGSRRRKTLARPARKSRRVDGRCPKCTTIVKFNVSGPVGDEIYECTGCMSKFHIDEL</sequence>
<reference evidence="1 2" key="1">
    <citation type="journal article" date="2012" name="Environ. Microbiol.">
        <title>The genome of the ammonia-oxidizing Candidatus Nitrososphaera gargensis: insights into metabolic versatility and environmental adaptations.</title>
        <authorList>
            <person name="Spang A."/>
            <person name="Poehlein A."/>
            <person name="Offre P."/>
            <person name="Zumbragel S."/>
            <person name="Haider S."/>
            <person name="Rychlik N."/>
            <person name="Nowka B."/>
            <person name="Schmeisser C."/>
            <person name="Lebedeva E.V."/>
            <person name="Rattei T."/>
            <person name="Bohm C."/>
            <person name="Schmid M."/>
            <person name="Galushko A."/>
            <person name="Hatzenpichler R."/>
            <person name="Weinmaier T."/>
            <person name="Daniel R."/>
            <person name="Schleper C."/>
            <person name="Spieck E."/>
            <person name="Streit W."/>
            <person name="Wagner M."/>
        </authorList>
    </citation>
    <scope>NUCLEOTIDE SEQUENCE [LARGE SCALE GENOMIC DNA]</scope>
    <source>
        <strain evidence="2">Ga9.2</strain>
    </source>
</reference>
<proteinExistence type="predicted"/>
<gene>
    <name evidence="1" type="ordered locus">Ngar_c19090</name>
</gene>
<dbReference type="InParanoid" id="K0IBZ5"/>
<keyword evidence="2" id="KW-1185">Reference proteome</keyword>
<dbReference type="HOGENOM" id="CLU_211278_0_0_2"/>
<evidence type="ECO:0000313" key="2">
    <source>
        <dbReference type="Proteomes" id="UP000008037"/>
    </source>
</evidence>
<dbReference type="KEGG" id="nga:Ngar_c19090"/>
<dbReference type="GeneID" id="58787716"/>
<dbReference type="AlphaFoldDB" id="K0IBZ5"/>
<dbReference type="Proteomes" id="UP000008037">
    <property type="component" value="Chromosome"/>
</dbReference>
<organism evidence="1 2">
    <name type="scientific">Nitrososphaera gargensis (strain Ga9.2)</name>
    <dbReference type="NCBI Taxonomy" id="1237085"/>
    <lineage>
        <taxon>Archaea</taxon>
        <taxon>Nitrososphaerota</taxon>
        <taxon>Nitrososphaeria</taxon>
        <taxon>Nitrososphaerales</taxon>
        <taxon>Nitrososphaeraceae</taxon>
        <taxon>Nitrososphaera</taxon>
    </lineage>
</organism>